<dbReference type="UniPathway" id="UPA00232"/>
<protein>
    <recommendedName>
        <fullName evidence="1">Ubiquinone biosynthesis accessory factor UbiJ</fullName>
    </recommendedName>
</protein>
<keyword evidence="2" id="KW-0175">Coiled coil</keyword>
<proteinExistence type="inferred from homology"/>
<comment type="similarity">
    <text evidence="1">Belongs to the UbiJ family.</text>
</comment>
<dbReference type="PANTHER" id="PTHR38693:SF1">
    <property type="entry name" value="UBIQUINONE BIOSYNTHESIS ACCESSORY FACTOR UBIJ"/>
    <property type="match status" value="1"/>
</dbReference>
<dbReference type="GO" id="GO:0006744">
    <property type="term" value="P:ubiquinone biosynthetic process"/>
    <property type="evidence" value="ECO:0007669"/>
    <property type="project" value="UniProtKB-UniRule"/>
</dbReference>
<organism evidence="4 5">
    <name type="scientific">Sediminicurvatus halobius</name>
    <dbReference type="NCBI Taxonomy" id="2182432"/>
    <lineage>
        <taxon>Bacteria</taxon>
        <taxon>Pseudomonadati</taxon>
        <taxon>Pseudomonadota</taxon>
        <taxon>Gammaproteobacteria</taxon>
        <taxon>Chromatiales</taxon>
        <taxon>Ectothiorhodospiraceae</taxon>
        <taxon>Sediminicurvatus</taxon>
    </lineage>
</organism>
<keyword evidence="1" id="KW-0831">Ubiquinone biosynthesis</keyword>
<gene>
    <name evidence="1" type="primary">ubiJ</name>
    <name evidence="4" type="ORF">DEM34_08935</name>
</gene>
<dbReference type="SUPFAM" id="SSF55718">
    <property type="entry name" value="SCP-like"/>
    <property type="match status" value="1"/>
</dbReference>
<keyword evidence="5" id="KW-1185">Reference proteome</keyword>
<dbReference type="AlphaFoldDB" id="A0A2U2N2W0"/>
<feature type="domain" description="SCP2" evidence="3">
    <location>
        <begin position="21"/>
        <end position="116"/>
    </location>
</feature>
<dbReference type="GO" id="GO:0005737">
    <property type="term" value="C:cytoplasm"/>
    <property type="evidence" value="ECO:0007669"/>
    <property type="project" value="UniProtKB-SubCell"/>
</dbReference>
<evidence type="ECO:0000256" key="1">
    <source>
        <dbReference type="HAMAP-Rule" id="MF_02215"/>
    </source>
</evidence>
<dbReference type="InterPro" id="IPR038989">
    <property type="entry name" value="UbiJ"/>
</dbReference>
<reference evidence="4 5" key="1">
    <citation type="submission" date="2018-05" db="EMBL/GenBank/DDBJ databases">
        <title>Spiribacter halobius sp. nov., a moderately halophilic bacterium isolated from marine solar saltern.</title>
        <authorList>
            <person name="Zheng W.-S."/>
            <person name="Lu D.-C."/>
            <person name="Du Z.-J."/>
        </authorList>
    </citation>
    <scope>NUCLEOTIDE SEQUENCE [LARGE SCALE GENOMIC DNA]</scope>
    <source>
        <strain evidence="4 5">E85</strain>
    </source>
</reference>
<evidence type="ECO:0000313" key="4">
    <source>
        <dbReference type="EMBL" id="PWG63422.1"/>
    </source>
</evidence>
<comment type="function">
    <text evidence="1">Required for ubiquinone (coenzyme Q) biosynthesis. Binds hydrophobic ubiquinone biosynthetic intermediates via its SCP2 domain and is essential for the stability of the Ubi complex. May constitute a docking platform where Ubi enzymes assemble and access their SCP2-bound polyprenyl substrates.</text>
</comment>
<dbReference type="HAMAP" id="MF_02215">
    <property type="entry name" value="UbiJ"/>
    <property type="match status" value="1"/>
</dbReference>
<keyword evidence="1" id="KW-0963">Cytoplasm</keyword>
<comment type="caution">
    <text evidence="4">The sequence shown here is derived from an EMBL/GenBank/DDBJ whole genome shotgun (WGS) entry which is preliminary data.</text>
</comment>
<comment type="subcellular location">
    <subcellularLocation>
        <location evidence="1">Cytoplasm</location>
    </subcellularLocation>
</comment>
<dbReference type="InterPro" id="IPR036527">
    <property type="entry name" value="SCP2_sterol-bd_dom_sf"/>
</dbReference>
<name>A0A2U2N2W0_9GAMM</name>
<evidence type="ECO:0000259" key="3">
    <source>
        <dbReference type="Pfam" id="PF02036"/>
    </source>
</evidence>
<dbReference type="RefSeq" id="WP_109678381.1">
    <property type="nucleotide sequence ID" value="NZ_CP086615.1"/>
</dbReference>
<dbReference type="OrthoDB" id="9796077at2"/>
<sequence length="210" mass="22966">MPDATEARLAAGTLRVLQAALNRVLALDPDTPRRLRPLAGRSLAVQLTEPPLHLRLAFTDAALELAPAADTDAPADATLEASLGGLIGLVLSRGERSRDVAFRGDVGVIQEVRRLFGELEVDLEEQLAAVTGDVIAHQVGNAARGGQAWGRQAADTLLRNTGEWLTEERRLLPPAAEARHFLREVDRLREDTDRLEARLRRLERRRGEGS</sequence>
<feature type="coiled-coil region" evidence="2">
    <location>
        <begin position="178"/>
        <end position="205"/>
    </location>
</feature>
<dbReference type="PANTHER" id="PTHR38693">
    <property type="entry name" value="UBIQUINONE BIOSYNTHESIS PROTEIN UBIJ"/>
    <property type="match status" value="1"/>
</dbReference>
<dbReference type="InterPro" id="IPR003033">
    <property type="entry name" value="SCP2_sterol-bd_dom"/>
</dbReference>
<dbReference type="Pfam" id="PF02036">
    <property type="entry name" value="SCP2"/>
    <property type="match status" value="1"/>
</dbReference>
<evidence type="ECO:0000256" key="2">
    <source>
        <dbReference type="SAM" id="Coils"/>
    </source>
</evidence>
<dbReference type="Proteomes" id="UP000245474">
    <property type="component" value="Unassembled WGS sequence"/>
</dbReference>
<comment type="pathway">
    <text evidence="1">Cofactor biosynthesis; ubiquinone biosynthesis.</text>
</comment>
<evidence type="ECO:0000313" key="5">
    <source>
        <dbReference type="Proteomes" id="UP000245474"/>
    </source>
</evidence>
<accession>A0A2U2N2W0</accession>
<dbReference type="EMBL" id="QFFI01000011">
    <property type="protein sequence ID" value="PWG63422.1"/>
    <property type="molecule type" value="Genomic_DNA"/>
</dbReference>